<dbReference type="InterPro" id="IPR001347">
    <property type="entry name" value="SIS_dom"/>
</dbReference>
<evidence type="ECO:0000256" key="1">
    <source>
        <dbReference type="ARBA" id="ARBA00008165"/>
    </source>
</evidence>
<dbReference type="Gene3D" id="3.40.50.10490">
    <property type="entry name" value="Glucose-6-phosphate isomerase like protein, domain 1"/>
    <property type="match status" value="1"/>
</dbReference>
<dbReference type="Proteomes" id="UP000198728">
    <property type="component" value="Unassembled WGS sequence"/>
</dbReference>
<evidence type="ECO:0000256" key="6">
    <source>
        <dbReference type="PIRSR" id="PIRSR004692-3"/>
    </source>
</evidence>
<evidence type="ECO:0000313" key="10">
    <source>
        <dbReference type="EMBL" id="SFC20453.1"/>
    </source>
</evidence>
<evidence type="ECO:0000256" key="3">
    <source>
        <dbReference type="ARBA" id="ARBA00023122"/>
    </source>
</evidence>
<feature type="site" description="Catalytically relevant" evidence="6">
    <location>
        <position position="99"/>
    </location>
</feature>
<dbReference type="GO" id="GO:1901135">
    <property type="term" value="P:carbohydrate derivative metabolic process"/>
    <property type="evidence" value="ECO:0007669"/>
    <property type="project" value="InterPro"/>
</dbReference>
<dbReference type="Pfam" id="PF00571">
    <property type="entry name" value="CBS"/>
    <property type="match status" value="2"/>
</dbReference>
<dbReference type="NCBIfam" id="TIGR00393">
    <property type="entry name" value="kpsF"/>
    <property type="match status" value="1"/>
</dbReference>
<keyword evidence="11" id="KW-1185">Reference proteome</keyword>
<dbReference type="Pfam" id="PF01380">
    <property type="entry name" value="SIS"/>
    <property type="match status" value="1"/>
</dbReference>
<evidence type="ECO:0000256" key="2">
    <source>
        <dbReference type="ARBA" id="ARBA00022737"/>
    </source>
</evidence>
<dbReference type="PROSITE" id="PS51464">
    <property type="entry name" value="SIS"/>
    <property type="match status" value="1"/>
</dbReference>
<dbReference type="InterPro" id="IPR035474">
    <property type="entry name" value="SIS_Kpsf"/>
</dbReference>
<feature type="site" description="Catalytically relevant" evidence="6">
    <location>
        <position position="47"/>
    </location>
</feature>
<evidence type="ECO:0000256" key="5">
    <source>
        <dbReference type="PIRSR" id="PIRSR004692-2"/>
    </source>
</evidence>
<dbReference type="FunFam" id="3.40.50.10490:FF:000011">
    <property type="entry name" value="Arabinose 5-phosphate isomerase"/>
    <property type="match status" value="1"/>
</dbReference>
<proteinExistence type="inferred from homology"/>
<dbReference type="PANTHER" id="PTHR42745">
    <property type="match status" value="1"/>
</dbReference>
<dbReference type="SMART" id="SM00116">
    <property type="entry name" value="CBS"/>
    <property type="match status" value="2"/>
</dbReference>
<accession>A0A1I1HG61</accession>
<evidence type="ECO:0000259" key="9">
    <source>
        <dbReference type="PROSITE" id="PS51464"/>
    </source>
</evidence>
<dbReference type="GO" id="GO:0097367">
    <property type="term" value="F:carbohydrate derivative binding"/>
    <property type="evidence" value="ECO:0007669"/>
    <property type="project" value="InterPro"/>
</dbReference>
<gene>
    <name evidence="10" type="ORF">SAMN04488094_10369</name>
</gene>
<dbReference type="RefSeq" id="WP_245758774.1">
    <property type="nucleotide sequence ID" value="NZ_FOLG01000003.1"/>
</dbReference>
<comment type="similarity">
    <text evidence="1 4">Belongs to the SIS family. GutQ/KpsF subfamily.</text>
</comment>
<reference evidence="10 11" key="1">
    <citation type="submission" date="2016-10" db="EMBL/GenBank/DDBJ databases">
        <authorList>
            <person name="de Groot N.N."/>
        </authorList>
    </citation>
    <scope>NUCLEOTIDE SEQUENCE [LARGE SCALE GENOMIC DNA]</scope>
    <source>
        <strain evidence="10 11">DSM 19548</strain>
    </source>
</reference>
<keyword evidence="3 7" id="KW-0129">CBS domain</keyword>
<feature type="site" description="Catalytically relevant" evidence="6">
    <location>
        <position position="140"/>
    </location>
</feature>
<dbReference type="SUPFAM" id="SSF54631">
    <property type="entry name" value="CBS-domain pair"/>
    <property type="match status" value="1"/>
</dbReference>
<dbReference type="CDD" id="cd05014">
    <property type="entry name" value="SIS_Kpsf"/>
    <property type="match status" value="1"/>
</dbReference>
<dbReference type="EMBL" id="FOLG01000003">
    <property type="protein sequence ID" value="SFC20453.1"/>
    <property type="molecule type" value="Genomic_DNA"/>
</dbReference>
<feature type="domain" description="SIS" evidence="9">
    <location>
        <begin position="29"/>
        <end position="172"/>
    </location>
</feature>
<dbReference type="GO" id="GO:0005975">
    <property type="term" value="P:carbohydrate metabolic process"/>
    <property type="evidence" value="ECO:0007669"/>
    <property type="project" value="InterPro"/>
</dbReference>
<dbReference type="PIRSF" id="PIRSF004692">
    <property type="entry name" value="KdsD_KpsF"/>
    <property type="match status" value="1"/>
</dbReference>
<keyword evidence="5" id="KW-0479">Metal-binding</keyword>
<dbReference type="InterPro" id="IPR046342">
    <property type="entry name" value="CBS_dom_sf"/>
</dbReference>
<dbReference type="InterPro" id="IPR000644">
    <property type="entry name" value="CBS_dom"/>
</dbReference>
<feature type="domain" description="CBS" evidence="8">
    <location>
        <begin position="197"/>
        <end position="257"/>
    </location>
</feature>
<protein>
    <submittedName>
        <fullName evidence="10">Arabinose-5-phosphate isomerase</fullName>
    </submittedName>
</protein>
<dbReference type="CDD" id="cd04604">
    <property type="entry name" value="CBS_pair_SIS_assoc"/>
    <property type="match status" value="1"/>
</dbReference>
<evidence type="ECO:0000256" key="7">
    <source>
        <dbReference type="PROSITE-ProRule" id="PRU00703"/>
    </source>
</evidence>
<dbReference type="InterPro" id="IPR004800">
    <property type="entry name" value="KdsD/KpsF-type"/>
</dbReference>
<keyword evidence="5" id="KW-0862">Zinc</keyword>
<dbReference type="GO" id="GO:0046872">
    <property type="term" value="F:metal ion binding"/>
    <property type="evidence" value="ECO:0007669"/>
    <property type="project" value="UniProtKB-KW"/>
</dbReference>
<evidence type="ECO:0000256" key="4">
    <source>
        <dbReference type="PIRNR" id="PIRNR004692"/>
    </source>
</evidence>
<name>A0A1I1HG61_9RHOB</name>
<dbReference type="PANTHER" id="PTHR42745:SF1">
    <property type="entry name" value="ARABINOSE 5-PHOSPHATE ISOMERASE KDSD"/>
    <property type="match status" value="1"/>
</dbReference>
<dbReference type="GO" id="GO:0019146">
    <property type="term" value="F:arabinose-5-phosphate isomerase activity"/>
    <property type="evidence" value="ECO:0007669"/>
    <property type="project" value="UniProtKB-ARBA"/>
</dbReference>
<sequence>MAVAKRVLDTESNALRRLQSELPEDFASVVEVILGNSGRVIVSGMGKSGHVAQKIAATLSSTGTPSHFVHPAEASHGDLGMITAKDICILISNSGETAELGDLIAHARRFSVPIVGISRAPDSTLMRAADFRLLLPDAPEACLIGLAPTTSTTMSLALGDALAMALMESRGFAPEDFGRLHPGGKLGAQLARIGTLMHGPEALPLVPEDMPMQEVLIVMSSKGFGIAALVGADGRLAGVISDGDLRRNMDGLLTRTSGEIATRSPVTVGEEMLAAEAMALLNERKVTALLVIDGQRRPIGVVGIHDLLRAGVA</sequence>
<dbReference type="AlphaFoldDB" id="A0A1I1HG61"/>
<evidence type="ECO:0000259" key="8">
    <source>
        <dbReference type="PROSITE" id="PS51371"/>
    </source>
</evidence>
<evidence type="ECO:0000313" key="11">
    <source>
        <dbReference type="Proteomes" id="UP000198728"/>
    </source>
</evidence>
<dbReference type="InterPro" id="IPR050986">
    <property type="entry name" value="GutQ/KpsF_isomerases"/>
</dbReference>
<dbReference type="InterPro" id="IPR046348">
    <property type="entry name" value="SIS_dom_sf"/>
</dbReference>
<dbReference type="PROSITE" id="PS51371">
    <property type="entry name" value="CBS"/>
    <property type="match status" value="2"/>
</dbReference>
<keyword evidence="10" id="KW-0413">Isomerase</keyword>
<dbReference type="STRING" id="441112.SAMN04488094_10369"/>
<feature type="site" description="Catalytically relevant" evidence="6">
    <location>
        <position position="181"/>
    </location>
</feature>
<dbReference type="Gene3D" id="3.10.580.10">
    <property type="entry name" value="CBS-domain"/>
    <property type="match status" value="1"/>
</dbReference>
<organism evidence="10 11">
    <name type="scientific">Tropicimonas isoalkanivorans</name>
    <dbReference type="NCBI Taxonomy" id="441112"/>
    <lineage>
        <taxon>Bacteria</taxon>
        <taxon>Pseudomonadati</taxon>
        <taxon>Pseudomonadota</taxon>
        <taxon>Alphaproteobacteria</taxon>
        <taxon>Rhodobacterales</taxon>
        <taxon>Roseobacteraceae</taxon>
        <taxon>Tropicimonas</taxon>
    </lineage>
</organism>
<dbReference type="SUPFAM" id="SSF53697">
    <property type="entry name" value="SIS domain"/>
    <property type="match status" value="1"/>
</dbReference>
<keyword evidence="2" id="KW-0677">Repeat</keyword>
<feature type="binding site" evidence="5">
    <location>
        <position position="70"/>
    </location>
    <ligand>
        <name>Zn(2+)</name>
        <dbReference type="ChEBI" id="CHEBI:29105"/>
    </ligand>
</feature>
<feature type="domain" description="CBS" evidence="8">
    <location>
        <begin position="261"/>
        <end position="313"/>
    </location>
</feature>